<dbReference type="Gene3D" id="3.40.50.2000">
    <property type="entry name" value="Glycogen Phosphorylase B"/>
    <property type="match status" value="3"/>
</dbReference>
<reference evidence="2" key="1">
    <citation type="submission" date="2021-04" db="EMBL/GenBank/DDBJ databases">
        <title>Taxonomic assessment of Weissella genus.</title>
        <authorList>
            <person name="Fanelli F."/>
            <person name="Chieffi D."/>
            <person name="Dell'Aquila A."/>
            <person name="Gyu-Sung C."/>
            <person name="Franz C.M.A.P."/>
            <person name="Fusco V."/>
        </authorList>
    </citation>
    <scope>NUCLEOTIDE SEQUENCE</scope>
    <source>
        <strain evidence="2">LMG 25373</strain>
    </source>
</reference>
<dbReference type="RefSeq" id="WP_205142793.1">
    <property type="nucleotide sequence ID" value="NZ_JAFBDN010000001.1"/>
</dbReference>
<dbReference type="PANTHER" id="PTHR12526">
    <property type="entry name" value="GLYCOSYLTRANSFERASE"/>
    <property type="match status" value="1"/>
</dbReference>
<name>A0ABT0VLP2_9LACO</name>
<dbReference type="EMBL" id="JAGMVS010000062">
    <property type="protein sequence ID" value="MCM2437347.1"/>
    <property type="molecule type" value="Genomic_DNA"/>
</dbReference>
<dbReference type="Proteomes" id="UP001057481">
    <property type="component" value="Unassembled WGS sequence"/>
</dbReference>
<evidence type="ECO:0000259" key="1">
    <source>
        <dbReference type="Pfam" id="PF00534"/>
    </source>
</evidence>
<gene>
    <name evidence="2" type="ORF">KAK10_05420</name>
</gene>
<keyword evidence="2" id="KW-0328">Glycosyltransferase</keyword>
<dbReference type="GO" id="GO:0016757">
    <property type="term" value="F:glycosyltransferase activity"/>
    <property type="evidence" value="ECO:0007669"/>
    <property type="project" value="UniProtKB-KW"/>
</dbReference>
<dbReference type="SUPFAM" id="SSF53756">
    <property type="entry name" value="UDP-Glycosyltransferase/glycogen phosphorylase"/>
    <property type="match status" value="1"/>
</dbReference>
<keyword evidence="2" id="KW-0808">Transferase</keyword>
<evidence type="ECO:0000313" key="3">
    <source>
        <dbReference type="Proteomes" id="UP001057481"/>
    </source>
</evidence>
<evidence type="ECO:0000313" key="2">
    <source>
        <dbReference type="EMBL" id="MCM2437347.1"/>
    </source>
</evidence>
<dbReference type="Pfam" id="PF00534">
    <property type="entry name" value="Glycos_transf_1"/>
    <property type="match status" value="1"/>
</dbReference>
<organism evidence="2 3">
    <name type="scientific">Periweissella beninensis</name>
    <dbReference type="NCBI Taxonomy" id="504936"/>
    <lineage>
        <taxon>Bacteria</taxon>
        <taxon>Bacillati</taxon>
        <taxon>Bacillota</taxon>
        <taxon>Bacilli</taxon>
        <taxon>Lactobacillales</taxon>
        <taxon>Lactobacillaceae</taxon>
        <taxon>Periweissella</taxon>
    </lineage>
</organism>
<feature type="domain" description="Glycosyl transferase family 1" evidence="1">
    <location>
        <begin position="322"/>
        <end position="481"/>
    </location>
</feature>
<dbReference type="EC" id="2.4.-.-" evidence="2"/>
<sequence length="508" mass="58591">MYFFVDTIVDTQKSGIEHAIIRRLELFKMHNKDAKIITTNYHRTVYASLTTDGLNNDVINLFDYYQKVADVPFTPATLDTLVLPEHALLKKSVNHQYQVVLNHKVIMQITTFADTQKQIDLIRYLDDEGKTIYIDYYDIRGFLSKRDHYDTNNDWLTVEQWLDVTGQPVIENYHQINFDNKVDVTVYRLRGKDNVWYTFDGVQGYMRHFFDELNLAYNGHNAFIFDRASETAWASTHMVTPNYPIGHFHNSHVTDTDDIMHSSLNGFFTFMIKNQDHFHYMISATDTQTKDVLARWPKMRAITIPVSYVSDAQLANQVDFAKREKHTLIVAARLAPEKQQIDVVKAMVQVRKQVPDARAEFWGYPNGDYGDQVKKAIKEAHLEDVISLKGYSSTVNQEMDRVGLSVLSSRMEGFSLSILEAQSHGLPQVVNNVKYGPSDLVIDGQDGFLVENNNIDMLAAKIIAIMSDEQLQTTLSANAYTDARRYSAENVWRQWQVVTDDYENNYLK</sequence>
<comment type="caution">
    <text evidence="2">The sequence shown here is derived from an EMBL/GenBank/DDBJ whole genome shotgun (WGS) entry which is preliminary data.</text>
</comment>
<protein>
    <submittedName>
        <fullName evidence="2">Glycosyltransferase</fullName>
        <ecNumber evidence="2">2.4.-.-</ecNumber>
    </submittedName>
</protein>
<proteinExistence type="predicted"/>
<accession>A0ABT0VLP2</accession>
<dbReference type="PANTHER" id="PTHR12526:SF630">
    <property type="entry name" value="GLYCOSYLTRANSFERASE"/>
    <property type="match status" value="1"/>
</dbReference>
<keyword evidence="3" id="KW-1185">Reference proteome</keyword>
<dbReference type="InterPro" id="IPR001296">
    <property type="entry name" value="Glyco_trans_1"/>
</dbReference>